<accession>A0AAE1DIR1</accession>
<protein>
    <submittedName>
        <fullName evidence="1">Uncharacterized protein</fullName>
    </submittedName>
</protein>
<keyword evidence="2" id="KW-1185">Reference proteome</keyword>
<sequence>MAAVALLTAKRVHFRVCAVRALGNGVYQEQARSRPAEHPALVVGIMVVYSPVGRALTGPPGRGPIERRSFIERMFRTVYRFQSTYWPLDKLIIGTASVPTKVLLTSRSNRERVPSYECRPCDVSCFASQILCDEIRFLLTSDPQDLSESDPFLKN</sequence>
<proteinExistence type="predicted"/>
<dbReference type="Proteomes" id="UP001283361">
    <property type="component" value="Unassembled WGS sequence"/>
</dbReference>
<reference evidence="1" key="1">
    <citation type="journal article" date="2023" name="G3 (Bethesda)">
        <title>A reference genome for the long-term kleptoplast-retaining sea slug Elysia crispata morphotype clarki.</title>
        <authorList>
            <person name="Eastman K.E."/>
            <person name="Pendleton A.L."/>
            <person name="Shaikh M.A."/>
            <person name="Suttiyut T."/>
            <person name="Ogas R."/>
            <person name="Tomko P."/>
            <person name="Gavelis G."/>
            <person name="Widhalm J.R."/>
            <person name="Wisecaver J.H."/>
        </authorList>
    </citation>
    <scope>NUCLEOTIDE SEQUENCE</scope>
    <source>
        <strain evidence="1">ECLA1</strain>
    </source>
</reference>
<evidence type="ECO:0000313" key="2">
    <source>
        <dbReference type="Proteomes" id="UP001283361"/>
    </source>
</evidence>
<organism evidence="1 2">
    <name type="scientific">Elysia crispata</name>
    <name type="common">lettuce slug</name>
    <dbReference type="NCBI Taxonomy" id="231223"/>
    <lineage>
        <taxon>Eukaryota</taxon>
        <taxon>Metazoa</taxon>
        <taxon>Spiralia</taxon>
        <taxon>Lophotrochozoa</taxon>
        <taxon>Mollusca</taxon>
        <taxon>Gastropoda</taxon>
        <taxon>Heterobranchia</taxon>
        <taxon>Euthyneura</taxon>
        <taxon>Panpulmonata</taxon>
        <taxon>Sacoglossa</taxon>
        <taxon>Placobranchoidea</taxon>
        <taxon>Plakobranchidae</taxon>
        <taxon>Elysia</taxon>
    </lineage>
</organism>
<dbReference type="AlphaFoldDB" id="A0AAE1DIR1"/>
<gene>
    <name evidence="1" type="ORF">RRG08_046815</name>
</gene>
<evidence type="ECO:0000313" key="1">
    <source>
        <dbReference type="EMBL" id="KAK3772229.1"/>
    </source>
</evidence>
<comment type="caution">
    <text evidence="1">The sequence shown here is derived from an EMBL/GenBank/DDBJ whole genome shotgun (WGS) entry which is preliminary data.</text>
</comment>
<name>A0AAE1DIR1_9GAST</name>
<dbReference type="EMBL" id="JAWDGP010003645">
    <property type="protein sequence ID" value="KAK3772229.1"/>
    <property type="molecule type" value="Genomic_DNA"/>
</dbReference>